<dbReference type="NCBIfam" id="NF040500">
    <property type="entry name" value="Bdr_N_group2"/>
    <property type="match status" value="1"/>
</dbReference>
<gene>
    <name evidence="3" type="ORF">BCD_1484</name>
</gene>
<dbReference type="EMBL" id="CP004321">
    <property type="protein sequence ID" value="AHH07550.1"/>
    <property type="molecule type" value="Genomic_DNA"/>
</dbReference>
<keyword evidence="3" id="KW-0614">Plasmid</keyword>
<keyword evidence="2" id="KW-0472">Membrane</keyword>
<protein>
    <submittedName>
        <fullName evidence="3">BDR-repeat family protein</fullName>
    </submittedName>
</protein>
<feature type="transmembrane region" description="Helical" evidence="2">
    <location>
        <begin position="138"/>
        <end position="157"/>
    </location>
</feature>
<sequence length="173" mass="20519">MFMNNLAYRTYKTEDLRVEFIEKGFSEAAVDFILFHNDNSHFEVLKEKMNSLEQQMINIEKNLQKDIRHLDLKIDNIEKSLQKDIANLDIKIEYIKNEVNARIDILERNLQKDLSNLEKEIKNNKDLLLEKLNTGNRIIHFMIIAVGILSPIIFAILNKFFYKLIIIKIFVSY</sequence>
<accession>W5SKZ1</accession>
<keyword evidence="1" id="KW-0175">Coiled coil</keyword>
<organism evidence="3">
    <name type="scientific">Borrelia crocidurae DOU</name>
    <dbReference type="NCBI Taxonomy" id="1293575"/>
    <lineage>
        <taxon>Bacteria</taxon>
        <taxon>Pseudomonadati</taxon>
        <taxon>Spirochaetota</taxon>
        <taxon>Spirochaetia</taxon>
        <taxon>Spirochaetales</taxon>
        <taxon>Borreliaceae</taxon>
        <taxon>Borrelia</taxon>
    </lineage>
</organism>
<name>W5SKZ1_9SPIR</name>
<evidence type="ECO:0000256" key="1">
    <source>
        <dbReference type="SAM" id="Coils"/>
    </source>
</evidence>
<dbReference type="AlphaFoldDB" id="W5SKZ1"/>
<keyword evidence="2" id="KW-1133">Transmembrane helix</keyword>
<evidence type="ECO:0000313" key="3">
    <source>
        <dbReference type="EMBL" id="AHH07550.1"/>
    </source>
</evidence>
<proteinExistence type="predicted"/>
<geneLocation type="plasmid" evidence="3">
    <name>unnamed</name>
</geneLocation>
<evidence type="ECO:0000256" key="2">
    <source>
        <dbReference type="SAM" id="Phobius"/>
    </source>
</evidence>
<dbReference type="HOGENOM" id="CLU_077086_2_0_12"/>
<reference evidence="3" key="1">
    <citation type="submission" date="2013-02" db="EMBL/GenBank/DDBJ databases">
        <title>Comparative genomics of Borrelia species.</title>
        <authorList>
            <person name="Schwan T.G."/>
            <person name="Raffel S.J."/>
            <person name="Porcella S.F."/>
        </authorList>
    </citation>
    <scope>NUCLEOTIDE SEQUENCE</scope>
    <source>
        <strain evidence="3">DOU</strain>
        <plasmid evidence="3">unnamed</plasmid>
    </source>
</reference>
<feature type="coiled-coil region" evidence="1">
    <location>
        <begin position="42"/>
        <end position="134"/>
    </location>
</feature>
<keyword evidence="2" id="KW-0812">Transmembrane</keyword>